<evidence type="ECO:0000313" key="3">
    <source>
        <dbReference type="Proteomes" id="UP001258017"/>
    </source>
</evidence>
<keyword evidence="1" id="KW-1133">Transmembrane helix</keyword>
<accession>A0AAD9VQS5</accession>
<dbReference type="GO" id="GO:0005743">
    <property type="term" value="C:mitochondrial inner membrane"/>
    <property type="evidence" value="ECO:0007669"/>
    <property type="project" value="TreeGrafter"/>
</dbReference>
<keyword evidence="1" id="KW-0472">Membrane</keyword>
<dbReference type="EMBL" id="JAIFRP010000031">
    <property type="protein sequence ID" value="KAK2582635.1"/>
    <property type="molecule type" value="Genomic_DNA"/>
</dbReference>
<reference evidence="2" key="2">
    <citation type="journal article" date="2023" name="Commun. Biol.">
        <title>Intrasexual cuticular hydrocarbon dimorphism in a wasp sheds light on hydrocarbon biosynthesis genes in Hymenoptera.</title>
        <authorList>
            <person name="Moris V.C."/>
            <person name="Podsiadlowski L."/>
            <person name="Martin S."/>
            <person name="Oeyen J.P."/>
            <person name="Donath A."/>
            <person name="Petersen M."/>
            <person name="Wilbrandt J."/>
            <person name="Misof B."/>
            <person name="Liedtke D."/>
            <person name="Thamm M."/>
            <person name="Scheiner R."/>
            <person name="Schmitt T."/>
            <person name="Niehuis O."/>
        </authorList>
    </citation>
    <scope>NUCLEOTIDE SEQUENCE</scope>
    <source>
        <strain evidence="2">GBR_01_08_01A</strain>
    </source>
</reference>
<evidence type="ECO:0000313" key="2">
    <source>
        <dbReference type="EMBL" id="KAK2582635.1"/>
    </source>
</evidence>
<name>A0AAD9VQS5_9HYME</name>
<organism evidence="2 3">
    <name type="scientific">Odynerus spinipes</name>
    <dbReference type="NCBI Taxonomy" id="1348599"/>
    <lineage>
        <taxon>Eukaryota</taxon>
        <taxon>Metazoa</taxon>
        <taxon>Ecdysozoa</taxon>
        <taxon>Arthropoda</taxon>
        <taxon>Hexapoda</taxon>
        <taxon>Insecta</taxon>
        <taxon>Pterygota</taxon>
        <taxon>Neoptera</taxon>
        <taxon>Endopterygota</taxon>
        <taxon>Hymenoptera</taxon>
        <taxon>Apocrita</taxon>
        <taxon>Aculeata</taxon>
        <taxon>Vespoidea</taxon>
        <taxon>Vespidae</taxon>
        <taxon>Eumeninae</taxon>
        <taxon>Odynerus</taxon>
    </lineage>
</organism>
<dbReference type="SUPFAM" id="SSF81518">
    <property type="entry name" value="Subunit XI (6.4 kDa protein) of cytochrome bc1 complex (Ubiquinol-cytochrome c reductase)"/>
    <property type="match status" value="1"/>
</dbReference>
<dbReference type="PANTHER" id="PTHR15420:SF2">
    <property type="entry name" value="CYTOCHROME B-C1 COMPLEX SUBUNIT 10"/>
    <property type="match status" value="1"/>
</dbReference>
<gene>
    <name evidence="2" type="ORF">KPH14_004917</name>
</gene>
<keyword evidence="3" id="KW-1185">Reference proteome</keyword>
<sequence length="103" mass="11701">MFILITDEISILLHFVIISEHFNLILLVVPLDGTFVPSSVLIPDLNFSIVYKPILSKRHLELASRWTPSAITYGVTAGLGLLYFTDWKAVVRYIPFYGGKFKE</sequence>
<reference evidence="2" key="1">
    <citation type="submission" date="2021-08" db="EMBL/GenBank/DDBJ databases">
        <authorList>
            <person name="Misof B."/>
            <person name="Oliver O."/>
            <person name="Podsiadlowski L."/>
            <person name="Donath A."/>
            <person name="Peters R."/>
            <person name="Mayer C."/>
            <person name="Rust J."/>
            <person name="Gunkel S."/>
            <person name="Lesny P."/>
            <person name="Martin S."/>
            <person name="Oeyen J.P."/>
            <person name="Petersen M."/>
            <person name="Panagiotis P."/>
            <person name="Wilbrandt J."/>
            <person name="Tanja T."/>
        </authorList>
    </citation>
    <scope>NUCLEOTIDE SEQUENCE</scope>
    <source>
        <strain evidence="2">GBR_01_08_01A</strain>
        <tissue evidence="2">Thorax + abdomen</tissue>
    </source>
</reference>
<feature type="transmembrane region" description="Helical" evidence="1">
    <location>
        <begin position="12"/>
        <end position="31"/>
    </location>
</feature>
<dbReference type="InterPro" id="IPR015089">
    <property type="entry name" value="UQCR"/>
</dbReference>
<dbReference type="Gene3D" id="1.20.5.220">
    <property type="match status" value="1"/>
</dbReference>
<proteinExistence type="predicted"/>
<dbReference type="AlphaFoldDB" id="A0AAD9VQS5"/>
<protein>
    <recommendedName>
        <fullName evidence="4">Cytochrome b-c1 complex subunit 10</fullName>
    </recommendedName>
</protein>
<evidence type="ECO:0008006" key="4">
    <source>
        <dbReference type="Google" id="ProtNLM"/>
    </source>
</evidence>
<feature type="transmembrane region" description="Helical" evidence="1">
    <location>
        <begin position="66"/>
        <end position="84"/>
    </location>
</feature>
<dbReference type="PANTHER" id="PTHR15420">
    <property type="entry name" value="UBIQUINOL-CYTOCHROME C REDUCTASE COMPLEX 6.4 KD PROTEIN"/>
    <property type="match status" value="1"/>
</dbReference>
<dbReference type="Proteomes" id="UP001258017">
    <property type="component" value="Unassembled WGS sequence"/>
</dbReference>
<evidence type="ECO:0000256" key="1">
    <source>
        <dbReference type="SAM" id="Phobius"/>
    </source>
</evidence>
<keyword evidence="1" id="KW-0812">Transmembrane</keyword>
<dbReference type="GO" id="GO:0006122">
    <property type="term" value="P:mitochondrial electron transport, ubiquinol to cytochrome c"/>
    <property type="evidence" value="ECO:0007669"/>
    <property type="project" value="InterPro"/>
</dbReference>
<dbReference type="Pfam" id="PF08997">
    <property type="entry name" value="UCR_6-4kD"/>
    <property type="match status" value="1"/>
</dbReference>
<dbReference type="InterPro" id="IPR029027">
    <property type="entry name" value="Single_a-helix_sf"/>
</dbReference>
<comment type="caution">
    <text evidence="2">The sequence shown here is derived from an EMBL/GenBank/DDBJ whole genome shotgun (WGS) entry which is preliminary data.</text>
</comment>